<dbReference type="STRING" id="1871336.BBG48_10315"/>
<dbReference type="Proteomes" id="UP000319424">
    <property type="component" value="Unassembled WGS sequence"/>
</dbReference>
<dbReference type="OrthoDB" id="2352933at2"/>
<evidence type="ECO:0000313" key="3">
    <source>
        <dbReference type="Proteomes" id="UP000093352"/>
    </source>
</evidence>
<dbReference type="EMBL" id="VJXW01000004">
    <property type="protein sequence ID" value="TRW27730.1"/>
    <property type="molecule type" value="Genomic_DNA"/>
</dbReference>
<reference evidence="1 3" key="1">
    <citation type="journal article" date="2016" name="Genome Announc.">
        <title>Draft Genome Sequence of Criibacterium bergeronii gen. nov., sp. nov., Strain CCRI-22567T, Isolated from a Vaginal Sample from a Woman with Bacterial Vaginosis.</title>
        <authorList>
            <person name="Maheux A.F."/>
            <person name="Berube E."/>
            <person name="Boudreau D.K."/>
            <person name="Raymond F."/>
            <person name="Corbeil J."/>
            <person name="Roy P.H."/>
            <person name="Boissinot M."/>
            <person name="Omar R.F."/>
        </authorList>
    </citation>
    <scope>NUCLEOTIDE SEQUENCE [LARGE SCALE GENOMIC DNA]</scope>
    <source>
        <strain evidence="1 3">CCRI-22567</strain>
    </source>
</reference>
<evidence type="ECO:0000313" key="4">
    <source>
        <dbReference type="Proteomes" id="UP000319424"/>
    </source>
</evidence>
<evidence type="ECO:0000313" key="1">
    <source>
        <dbReference type="EMBL" id="RDY20361.1"/>
    </source>
</evidence>
<sequence>MKAKLLIKTVHKDIDTGQEEKIVVKKEADVVKTSSFYTIRYKDDENISKIIKISKDEIETFSFGNKKNRMVFKNNLKFECNYKTDYGFFKLDIKTKSLEVKINNDLDFCAKIMYNLSDNVNFNQLITLSIIVGQS</sequence>
<reference evidence="1" key="2">
    <citation type="submission" date="2018-07" db="EMBL/GenBank/DDBJ databases">
        <authorList>
            <person name="Quirk P.G."/>
            <person name="Krulwich T.A."/>
        </authorList>
    </citation>
    <scope>NUCLEOTIDE SEQUENCE</scope>
    <source>
        <strain evidence="1">CCRI-22567</strain>
    </source>
</reference>
<name>A0A371IIQ8_9FIRM</name>
<dbReference type="InterPro" id="IPR015231">
    <property type="entry name" value="DUF1934"/>
</dbReference>
<accession>A0A371IIQ8</accession>
<dbReference type="Proteomes" id="UP000093352">
    <property type="component" value="Unassembled WGS sequence"/>
</dbReference>
<comment type="caution">
    <text evidence="1">The sequence shown here is derived from an EMBL/GenBank/DDBJ whole genome shotgun (WGS) entry which is preliminary data.</text>
</comment>
<dbReference type="EMBL" id="MBEW02000051">
    <property type="protein sequence ID" value="RDY20361.1"/>
    <property type="molecule type" value="Genomic_DNA"/>
</dbReference>
<dbReference type="InterPro" id="IPR012674">
    <property type="entry name" value="Calycin"/>
</dbReference>
<proteinExistence type="predicted"/>
<keyword evidence="3" id="KW-1185">Reference proteome</keyword>
<evidence type="ECO:0000313" key="2">
    <source>
        <dbReference type="EMBL" id="TRW27730.1"/>
    </source>
</evidence>
<gene>
    <name evidence="1" type="ORF">BBG48_010500</name>
    <name evidence="2" type="ORF">FL857_03950</name>
</gene>
<dbReference type="SUPFAM" id="SSF50814">
    <property type="entry name" value="Lipocalins"/>
    <property type="match status" value="1"/>
</dbReference>
<reference evidence="2 4" key="3">
    <citation type="submission" date="2019-07" db="EMBL/GenBank/DDBJ databases">
        <title>Criibacterium bergeronii gen. nov., sp. nov. isolated from human clinical samples.</title>
        <authorList>
            <person name="Maheux A.F."/>
            <person name="Boudreau D.K."/>
            <person name="Berube E."/>
            <person name="Brodeur S."/>
            <person name="Bernard K.A."/>
            <person name="Abed J.Y."/>
            <person name="Ducrey E."/>
            <person name="Guay E.F."/>
            <person name="Raymond F."/>
            <person name="Corbeil J."/>
            <person name="Domingo M.-C."/>
            <person name="Roy P.H."/>
            <person name="Boissinot M."/>
            <person name="Tocheva E.I."/>
            <person name="Omar R.F."/>
        </authorList>
    </citation>
    <scope>NUCLEOTIDE SEQUENCE [LARGE SCALE GENOMIC DNA]</scope>
    <source>
        <strain evidence="2 4">CCRI-24246</strain>
    </source>
</reference>
<dbReference type="Pfam" id="PF09148">
    <property type="entry name" value="DUF1934"/>
    <property type="match status" value="1"/>
</dbReference>
<dbReference type="RefSeq" id="WP_068913347.1">
    <property type="nucleotide sequence ID" value="NZ_MBEW02000051.1"/>
</dbReference>
<protein>
    <submittedName>
        <fullName evidence="1">DUF1934 domain-containing protein</fullName>
    </submittedName>
</protein>
<organism evidence="1 3">
    <name type="scientific">Criibacterium bergeronii</name>
    <dbReference type="NCBI Taxonomy" id="1871336"/>
    <lineage>
        <taxon>Bacteria</taxon>
        <taxon>Bacillati</taxon>
        <taxon>Bacillota</taxon>
        <taxon>Clostridia</taxon>
        <taxon>Peptostreptococcales</taxon>
        <taxon>Filifactoraceae</taxon>
        <taxon>Criibacterium</taxon>
    </lineage>
</organism>
<dbReference type="Gene3D" id="2.40.128.20">
    <property type="match status" value="1"/>
</dbReference>
<dbReference type="AlphaFoldDB" id="A0A371IIQ8"/>